<evidence type="ECO:0000313" key="2">
    <source>
        <dbReference type="Proteomes" id="UP000516046"/>
    </source>
</evidence>
<gene>
    <name evidence="1" type="ORF">H6X83_13670</name>
</gene>
<evidence type="ECO:0000313" key="1">
    <source>
        <dbReference type="EMBL" id="QNO17938.1"/>
    </source>
</evidence>
<dbReference type="SUPFAM" id="SSF69279">
    <property type="entry name" value="Phage tail proteins"/>
    <property type="match status" value="1"/>
</dbReference>
<dbReference type="KEGG" id="caml:H6X83_13670"/>
<name>A0A7G9WGX6_9FIRM</name>
<protein>
    <submittedName>
        <fullName evidence="1">Uncharacterized protein</fullName>
    </submittedName>
</protein>
<dbReference type="EMBL" id="CP060696">
    <property type="protein sequence ID" value="QNO17938.1"/>
    <property type="molecule type" value="Genomic_DNA"/>
</dbReference>
<dbReference type="AlphaFoldDB" id="A0A7G9WGX6"/>
<accession>A0A7G9WGX6</accession>
<keyword evidence="2" id="KW-1185">Reference proteome</keyword>
<organism evidence="1 2">
    <name type="scientific">Caproicibacterium amylolyticum</name>
    <dbReference type="NCBI Taxonomy" id="2766537"/>
    <lineage>
        <taxon>Bacteria</taxon>
        <taxon>Bacillati</taxon>
        <taxon>Bacillota</taxon>
        <taxon>Clostridia</taxon>
        <taxon>Eubacteriales</taxon>
        <taxon>Oscillospiraceae</taxon>
        <taxon>Caproicibacterium</taxon>
    </lineage>
</organism>
<proteinExistence type="predicted"/>
<dbReference type="RefSeq" id="WP_212507003.1">
    <property type="nucleotide sequence ID" value="NZ_CP060696.1"/>
</dbReference>
<sequence>MNCTLYDCGGQRWKLPAPVSITLQKDTDAPAAGLKAVFPAKRGTPHAAFLRVEEYGCVWFDGVVDTLQETDGAARLLTVTARSRAALLLDSEALPSLYRTPSLPALVQNHAAPYGFNGIRGSTQLFEVPYTVEKGISEWQVLADFCRTYLGGALREENGILTAEPPVLGEALLLGNGGLPYLQVCRSWNLYRGLSEVWGQSGGYWQKQQTDAAMQQTGILRRRLGASPKSVLSAAQAEVNLITVLCSGWLPVQLGQPAVLHLRGETLQLRVRQILYSLSAKGKTVRLVCCENGEES</sequence>
<dbReference type="Proteomes" id="UP000516046">
    <property type="component" value="Chromosome"/>
</dbReference>
<reference evidence="1 2" key="1">
    <citation type="submission" date="2020-08" db="EMBL/GenBank/DDBJ databases">
        <authorList>
            <person name="Ren C."/>
            <person name="Gu Y."/>
            <person name="Xu Y."/>
        </authorList>
    </citation>
    <scope>NUCLEOTIDE SEQUENCE [LARGE SCALE GENOMIC DNA]</scope>
    <source>
        <strain evidence="1 2">LBM18003</strain>
    </source>
</reference>